<keyword evidence="1" id="KW-1133">Transmembrane helix</keyword>
<gene>
    <name evidence="2" type="ORF">CISIN_1g035943mg</name>
</gene>
<dbReference type="AlphaFoldDB" id="A0A067D811"/>
<proteinExistence type="predicted"/>
<dbReference type="EMBL" id="KK786930">
    <property type="protein sequence ID" value="KDO39129.1"/>
    <property type="molecule type" value="Genomic_DNA"/>
</dbReference>
<evidence type="ECO:0000313" key="3">
    <source>
        <dbReference type="Proteomes" id="UP000027120"/>
    </source>
</evidence>
<sequence length="89" mass="10763">MTVISHFFIDHSTYKEEPMKKFSLLQLHSLLEFQVFFLLILIFLIFSFQFDNFSVILELIVFLIDTKSYICSRSTNKERTNNFHFHSQF</sequence>
<organism evidence="2 3">
    <name type="scientific">Citrus sinensis</name>
    <name type="common">Sweet orange</name>
    <name type="synonym">Citrus aurantium var. sinensis</name>
    <dbReference type="NCBI Taxonomy" id="2711"/>
    <lineage>
        <taxon>Eukaryota</taxon>
        <taxon>Viridiplantae</taxon>
        <taxon>Streptophyta</taxon>
        <taxon>Embryophyta</taxon>
        <taxon>Tracheophyta</taxon>
        <taxon>Spermatophyta</taxon>
        <taxon>Magnoliopsida</taxon>
        <taxon>eudicotyledons</taxon>
        <taxon>Gunneridae</taxon>
        <taxon>Pentapetalae</taxon>
        <taxon>rosids</taxon>
        <taxon>malvids</taxon>
        <taxon>Sapindales</taxon>
        <taxon>Rutaceae</taxon>
        <taxon>Aurantioideae</taxon>
        <taxon>Citrus</taxon>
    </lineage>
</organism>
<keyword evidence="3" id="KW-1185">Reference proteome</keyword>
<reference evidence="2 3" key="1">
    <citation type="submission" date="2014-04" db="EMBL/GenBank/DDBJ databases">
        <authorList>
            <consortium name="International Citrus Genome Consortium"/>
            <person name="Gmitter F."/>
            <person name="Chen C."/>
            <person name="Farmerie W."/>
            <person name="Harkins T."/>
            <person name="Desany B."/>
            <person name="Mohiuddin M."/>
            <person name="Kodira C."/>
            <person name="Borodovsky M."/>
            <person name="Lomsadze A."/>
            <person name="Burns P."/>
            <person name="Jenkins J."/>
            <person name="Prochnik S."/>
            <person name="Shu S."/>
            <person name="Chapman J."/>
            <person name="Pitluck S."/>
            <person name="Schmutz J."/>
            <person name="Rokhsar D."/>
        </authorList>
    </citation>
    <scope>NUCLEOTIDE SEQUENCE</scope>
</reference>
<keyword evidence="1" id="KW-0812">Transmembrane</keyword>
<accession>A0A067D811</accession>
<evidence type="ECO:0000313" key="2">
    <source>
        <dbReference type="EMBL" id="KDO39129.1"/>
    </source>
</evidence>
<keyword evidence="1" id="KW-0472">Membrane</keyword>
<evidence type="ECO:0000256" key="1">
    <source>
        <dbReference type="SAM" id="Phobius"/>
    </source>
</evidence>
<protein>
    <submittedName>
        <fullName evidence="2">Uncharacterized protein</fullName>
    </submittedName>
</protein>
<feature type="transmembrane region" description="Helical" evidence="1">
    <location>
        <begin position="24"/>
        <end position="46"/>
    </location>
</feature>
<dbReference type="Proteomes" id="UP000027120">
    <property type="component" value="Unassembled WGS sequence"/>
</dbReference>
<name>A0A067D811_CITSI</name>